<sequence>MFVKLDPGFFLFFLCTIVGTVIGVFASSPVGLWFAMEVNFFGAVSLFSGKSSAETDSTMKYFMSQALGSGLLFMGILLSLSSFVELSSGLMGVFGGIFLLMGFNMKIGLFPFHFWVPSVMSGCTWVNCFVLSSWQKILPIWLISGMGLGGNLFNILAVCCVITALVGGIGGLGQVYFRPLIGYSSLVHSGWMVLLAVVSFFSIVVYLVVYSIILLGLLYSLSLSHSYCLQHIPGLFVNGSKNSFWIWIGVYFLSLGGLPPFFGSILKILGVFNLSSCMPLALMFLIASSLISLFYYLNMFFNFSLSLGGSKLSLSVEKFSYQKFSDFLAFSSVGVNIGMSALFILLGYWFWL</sequence>
<feature type="transmembrane region" description="Helical" evidence="17">
    <location>
        <begin position="244"/>
        <end position="266"/>
    </location>
</feature>
<keyword evidence="14 17" id="KW-0496">Mitochondrion</keyword>
<evidence type="ECO:0000256" key="2">
    <source>
        <dbReference type="ARBA" id="ARBA00007012"/>
    </source>
</evidence>
<evidence type="ECO:0000256" key="10">
    <source>
        <dbReference type="ARBA" id="ARBA00022982"/>
    </source>
</evidence>
<feature type="transmembrane region" description="Helical" evidence="17">
    <location>
        <begin position="7"/>
        <end position="26"/>
    </location>
</feature>
<comment type="catalytic activity">
    <reaction evidence="16 17">
        <text>a ubiquinone + NADH + 5 H(+)(in) = a ubiquinol + NAD(+) + 4 H(+)(out)</text>
        <dbReference type="Rhea" id="RHEA:29091"/>
        <dbReference type="Rhea" id="RHEA-COMP:9565"/>
        <dbReference type="Rhea" id="RHEA-COMP:9566"/>
        <dbReference type="ChEBI" id="CHEBI:15378"/>
        <dbReference type="ChEBI" id="CHEBI:16389"/>
        <dbReference type="ChEBI" id="CHEBI:17976"/>
        <dbReference type="ChEBI" id="CHEBI:57540"/>
        <dbReference type="ChEBI" id="CHEBI:57945"/>
        <dbReference type="EC" id="7.1.1.2"/>
    </reaction>
</comment>
<comment type="subcellular location">
    <subcellularLocation>
        <location evidence="1 17">Mitochondrion inner membrane</location>
        <topology evidence="1 17">Multi-pass membrane protein</topology>
    </subcellularLocation>
</comment>
<evidence type="ECO:0000256" key="12">
    <source>
        <dbReference type="ARBA" id="ARBA00023027"/>
    </source>
</evidence>
<feature type="domain" description="NADH:quinone oxidoreductase/Mrp antiporter transmembrane" evidence="18">
    <location>
        <begin position="31"/>
        <end position="291"/>
    </location>
</feature>
<evidence type="ECO:0000256" key="14">
    <source>
        <dbReference type="ARBA" id="ARBA00023128"/>
    </source>
</evidence>
<dbReference type="InterPro" id="IPR050175">
    <property type="entry name" value="Complex_I_Subunit_2"/>
</dbReference>
<feature type="transmembrane region" description="Helical" evidence="17">
    <location>
        <begin position="32"/>
        <end position="49"/>
    </location>
</feature>
<keyword evidence="15 17" id="KW-0472">Membrane</keyword>
<dbReference type="InterPro" id="IPR003917">
    <property type="entry name" value="NADH_UbQ_OxRdtase_chain2"/>
</dbReference>
<evidence type="ECO:0000256" key="13">
    <source>
        <dbReference type="ARBA" id="ARBA00023075"/>
    </source>
</evidence>
<evidence type="ECO:0000256" key="8">
    <source>
        <dbReference type="ARBA" id="ARBA00022792"/>
    </source>
</evidence>
<dbReference type="GO" id="GO:0006120">
    <property type="term" value="P:mitochondrial electron transport, NADH to ubiquinone"/>
    <property type="evidence" value="ECO:0007669"/>
    <property type="project" value="InterPro"/>
</dbReference>
<comment type="similarity">
    <text evidence="2 17">Belongs to the complex I subunit 2 family.</text>
</comment>
<dbReference type="PANTHER" id="PTHR46552:SF1">
    <property type="entry name" value="NADH-UBIQUINONE OXIDOREDUCTASE CHAIN 2"/>
    <property type="match status" value="1"/>
</dbReference>
<evidence type="ECO:0000256" key="16">
    <source>
        <dbReference type="ARBA" id="ARBA00049551"/>
    </source>
</evidence>
<protein>
    <recommendedName>
        <fullName evidence="4 17">NADH-ubiquinone oxidoreductase chain 2</fullName>
        <ecNumber evidence="3 17">7.1.1.2</ecNumber>
    </recommendedName>
</protein>
<keyword evidence="10 17" id="KW-0249">Electron transport</keyword>
<evidence type="ECO:0000313" key="19">
    <source>
        <dbReference type="EMBL" id="QWS05427.1"/>
    </source>
</evidence>
<evidence type="ECO:0000256" key="9">
    <source>
        <dbReference type="ARBA" id="ARBA00022967"/>
    </source>
</evidence>
<dbReference type="PRINTS" id="PR01436">
    <property type="entry name" value="NADHDHGNASE2"/>
</dbReference>
<evidence type="ECO:0000259" key="18">
    <source>
        <dbReference type="Pfam" id="PF00361"/>
    </source>
</evidence>
<feature type="transmembrane region" description="Helical" evidence="17">
    <location>
        <begin position="152"/>
        <end position="177"/>
    </location>
</feature>
<dbReference type="EMBL" id="MW653805">
    <property type="protein sequence ID" value="QWS05427.1"/>
    <property type="molecule type" value="Genomic_DNA"/>
</dbReference>
<feature type="transmembrane region" description="Helical" evidence="17">
    <location>
        <begin position="189"/>
        <end position="219"/>
    </location>
</feature>
<keyword evidence="9 17" id="KW-1278">Translocase</keyword>
<evidence type="ECO:0000256" key="6">
    <source>
        <dbReference type="ARBA" id="ARBA00022660"/>
    </source>
</evidence>
<gene>
    <name evidence="19" type="primary">nad2</name>
</gene>
<organism evidence="19">
    <name type="scientific">Cultellus attenuatus</name>
    <dbReference type="NCBI Taxonomy" id="444100"/>
    <lineage>
        <taxon>Eukaryota</taxon>
        <taxon>Metazoa</taxon>
        <taxon>Spiralia</taxon>
        <taxon>Lophotrochozoa</taxon>
        <taxon>Mollusca</taxon>
        <taxon>Bivalvia</taxon>
        <taxon>Autobranchia</taxon>
        <taxon>Heteroconchia</taxon>
        <taxon>Euheterodonta</taxon>
        <taxon>Imparidentia</taxon>
        <taxon>Adapedonta</taxon>
        <taxon>Solenoidea</taxon>
        <taxon>Cultellidae</taxon>
        <taxon>Cultellus</taxon>
    </lineage>
</organism>
<name>A0A8H2SMX3_9BIVA</name>
<keyword evidence="12 17" id="KW-0520">NAD</keyword>
<evidence type="ECO:0000256" key="7">
    <source>
        <dbReference type="ARBA" id="ARBA00022692"/>
    </source>
</evidence>
<keyword evidence="5" id="KW-0813">Transport</keyword>
<dbReference type="Pfam" id="PF00361">
    <property type="entry name" value="Proton_antipo_M"/>
    <property type="match status" value="1"/>
</dbReference>
<dbReference type="GO" id="GO:0005743">
    <property type="term" value="C:mitochondrial inner membrane"/>
    <property type="evidence" value="ECO:0007669"/>
    <property type="project" value="UniProtKB-SubCell"/>
</dbReference>
<comment type="function">
    <text evidence="17">Core subunit of the mitochondrial membrane respiratory chain NADH dehydrogenase (Complex I) which catalyzes electron transfer from NADH through the respiratory chain, using ubiquinone as an electron acceptor. Essential for the catalytic activity and assembly of complex I.</text>
</comment>
<feature type="transmembrane region" description="Helical" evidence="17">
    <location>
        <begin position="86"/>
        <end position="105"/>
    </location>
</feature>
<evidence type="ECO:0000256" key="15">
    <source>
        <dbReference type="ARBA" id="ARBA00023136"/>
    </source>
</evidence>
<evidence type="ECO:0000256" key="4">
    <source>
        <dbReference type="ARBA" id="ARBA00021008"/>
    </source>
</evidence>
<keyword evidence="11 17" id="KW-1133">Transmembrane helix</keyword>
<evidence type="ECO:0000256" key="17">
    <source>
        <dbReference type="RuleBase" id="RU003403"/>
    </source>
</evidence>
<evidence type="ECO:0000256" key="3">
    <source>
        <dbReference type="ARBA" id="ARBA00012944"/>
    </source>
</evidence>
<dbReference type="PANTHER" id="PTHR46552">
    <property type="entry name" value="NADH-UBIQUINONE OXIDOREDUCTASE CHAIN 2"/>
    <property type="match status" value="1"/>
</dbReference>
<feature type="transmembrane region" description="Helical" evidence="17">
    <location>
        <begin position="327"/>
        <end position="351"/>
    </location>
</feature>
<dbReference type="GO" id="GO:0008137">
    <property type="term" value="F:NADH dehydrogenase (ubiquinone) activity"/>
    <property type="evidence" value="ECO:0007669"/>
    <property type="project" value="UniProtKB-EC"/>
</dbReference>
<dbReference type="AlphaFoldDB" id="A0A8H2SMX3"/>
<feature type="transmembrane region" description="Helical" evidence="17">
    <location>
        <begin position="278"/>
        <end position="297"/>
    </location>
</feature>
<keyword evidence="7 17" id="KW-0812">Transmembrane</keyword>
<dbReference type="InterPro" id="IPR001750">
    <property type="entry name" value="ND/Mrp_TM"/>
</dbReference>
<accession>A0A8H2SMX3</accession>
<reference evidence="19" key="1">
    <citation type="submission" date="2021-02" db="EMBL/GenBank/DDBJ databases">
        <authorList>
            <person name="Li H."/>
            <person name="Yu R."/>
            <person name="Ma P."/>
            <person name="Li C."/>
        </authorList>
    </citation>
    <scope>NUCLEOTIDE SEQUENCE</scope>
</reference>
<evidence type="ECO:0000256" key="5">
    <source>
        <dbReference type="ARBA" id="ARBA00022448"/>
    </source>
</evidence>
<evidence type="ECO:0000256" key="1">
    <source>
        <dbReference type="ARBA" id="ARBA00004448"/>
    </source>
</evidence>
<keyword evidence="6 17" id="KW-0679">Respiratory chain</keyword>
<keyword evidence="8 17" id="KW-0999">Mitochondrion inner membrane</keyword>
<proteinExistence type="inferred from homology"/>
<feature type="transmembrane region" description="Helical" evidence="17">
    <location>
        <begin position="61"/>
        <end position="80"/>
    </location>
</feature>
<geneLocation type="mitochondrion" evidence="19"/>
<evidence type="ECO:0000256" key="11">
    <source>
        <dbReference type="ARBA" id="ARBA00022989"/>
    </source>
</evidence>
<dbReference type="EC" id="7.1.1.2" evidence="3 17"/>
<keyword evidence="13 17" id="KW-0830">Ubiquinone</keyword>